<dbReference type="PANTHER" id="PTHR33824">
    <property type="entry name" value="POLYKETIDE CYCLASE/DEHYDRASE AND LIPID TRANSPORT SUPERFAMILY PROTEIN"/>
    <property type="match status" value="1"/>
</dbReference>
<evidence type="ECO:0000256" key="1">
    <source>
        <dbReference type="ARBA" id="ARBA00008918"/>
    </source>
</evidence>
<dbReference type="AlphaFoldDB" id="K9GZ17"/>
<dbReference type="STRING" id="1238182.C882_0110"/>
<protein>
    <submittedName>
        <fullName evidence="4">Cyclase/dehydrase</fullName>
    </submittedName>
</protein>
<dbReference type="InterPro" id="IPR005031">
    <property type="entry name" value="COQ10_START"/>
</dbReference>
<evidence type="ECO:0000313" key="4">
    <source>
        <dbReference type="EMBL" id="EKV30029.1"/>
    </source>
</evidence>
<dbReference type="InterPro" id="IPR023393">
    <property type="entry name" value="START-like_dom_sf"/>
</dbReference>
<comment type="similarity">
    <text evidence="1">Belongs to the ribosome association toxin RatA family.</text>
</comment>
<organism evidence="4 5">
    <name type="scientific">Caenispirillum salinarum AK4</name>
    <dbReference type="NCBI Taxonomy" id="1238182"/>
    <lineage>
        <taxon>Bacteria</taxon>
        <taxon>Pseudomonadati</taxon>
        <taxon>Pseudomonadota</taxon>
        <taxon>Alphaproteobacteria</taxon>
        <taxon>Rhodospirillales</taxon>
        <taxon>Novispirillaceae</taxon>
        <taxon>Caenispirillum</taxon>
    </lineage>
</organism>
<dbReference type="eggNOG" id="COG5637">
    <property type="taxonomic scope" value="Bacteria"/>
</dbReference>
<dbReference type="EMBL" id="ANHY01000010">
    <property type="protein sequence ID" value="EKV30029.1"/>
    <property type="molecule type" value="Genomic_DNA"/>
</dbReference>
<comment type="caution">
    <text evidence="4">The sequence shown here is derived from an EMBL/GenBank/DDBJ whole genome shotgun (WGS) entry which is preliminary data.</text>
</comment>
<keyword evidence="5" id="KW-1185">Reference proteome</keyword>
<feature type="transmembrane region" description="Helical" evidence="2">
    <location>
        <begin position="12"/>
        <end position="33"/>
    </location>
</feature>
<dbReference type="RefSeq" id="WP_009540770.1">
    <property type="nucleotide sequence ID" value="NZ_ANHY01000010.1"/>
</dbReference>
<keyword evidence="2" id="KW-0472">Membrane</keyword>
<dbReference type="SUPFAM" id="SSF55961">
    <property type="entry name" value="Bet v1-like"/>
    <property type="match status" value="1"/>
</dbReference>
<keyword evidence="2" id="KW-0812">Transmembrane</keyword>
<keyword evidence="2" id="KW-1133">Transmembrane helix</keyword>
<dbReference type="CDD" id="cd07817">
    <property type="entry name" value="SRPBCC_8"/>
    <property type="match status" value="1"/>
</dbReference>
<dbReference type="InterPro" id="IPR047137">
    <property type="entry name" value="ORF3"/>
</dbReference>
<evidence type="ECO:0000259" key="3">
    <source>
        <dbReference type="Pfam" id="PF03364"/>
    </source>
</evidence>
<name>K9GZ17_9PROT</name>
<dbReference type="Proteomes" id="UP000009881">
    <property type="component" value="Unassembled WGS sequence"/>
</dbReference>
<feature type="domain" description="Coenzyme Q-binding protein COQ10 START" evidence="3">
    <location>
        <begin position="81"/>
        <end position="204"/>
    </location>
</feature>
<gene>
    <name evidence="4" type="ORF">C882_0110</name>
</gene>
<dbReference type="Pfam" id="PF03364">
    <property type="entry name" value="Polyketide_cyc"/>
    <property type="match status" value="1"/>
</dbReference>
<evidence type="ECO:0000256" key="2">
    <source>
        <dbReference type="SAM" id="Phobius"/>
    </source>
</evidence>
<sequence length="227" mass="25005">MAYQRSRSSKDDLAADLFTPGSLAVGVIAALALRRMGTLGLVGAALGGAWAYQTWRNKTGKPPTHVIPRAPLTVRRSITIGKPRPEVFAYWRDPTHFPRFMAHVEDVREIGPDAHHWVVRGPLHTAMEWDADLVDIRENQHIGWRARPGADIVNEGSVTFADAPGGRGTEVHLEVTYDAPGGKLGAMVARLMGEEPDRQAHDDLRRLKQILETGHVTSSQPRPHGSR</sequence>
<dbReference type="OrthoDB" id="9797595at2"/>
<accession>K9GZ17</accession>
<reference evidence="4 5" key="1">
    <citation type="journal article" date="2013" name="Genome Announc.">
        <title>Draft Genome Sequence of an Alphaproteobacterium, Caenispirillum salinarum AK4(T), Isolated from a Solar Saltern.</title>
        <authorList>
            <person name="Khatri I."/>
            <person name="Singh A."/>
            <person name="Korpole S."/>
            <person name="Pinnaka A.K."/>
            <person name="Subramanian S."/>
        </authorList>
    </citation>
    <scope>NUCLEOTIDE SEQUENCE [LARGE SCALE GENOMIC DNA]</scope>
    <source>
        <strain evidence="4 5">AK4</strain>
    </source>
</reference>
<dbReference type="Gene3D" id="3.30.530.20">
    <property type="match status" value="1"/>
</dbReference>
<evidence type="ECO:0000313" key="5">
    <source>
        <dbReference type="Proteomes" id="UP000009881"/>
    </source>
</evidence>
<proteinExistence type="inferred from homology"/>
<dbReference type="PANTHER" id="PTHR33824:SF7">
    <property type="entry name" value="POLYKETIDE CYCLASE_DEHYDRASE AND LIPID TRANSPORT SUPERFAMILY PROTEIN"/>
    <property type="match status" value="1"/>
</dbReference>